<dbReference type="InterPro" id="IPR013783">
    <property type="entry name" value="Ig-like_fold"/>
</dbReference>
<dbReference type="InterPro" id="IPR000514">
    <property type="entry name" value="Glyco_hydro_39"/>
</dbReference>
<reference evidence="7 8" key="1">
    <citation type="submission" date="2022-05" db="EMBL/GenBank/DDBJ databases">
        <authorList>
            <consortium name="Genoscope - CEA"/>
            <person name="William W."/>
        </authorList>
    </citation>
    <scope>NUCLEOTIDE SEQUENCE [LARGE SCALE GENOMIC DNA]</scope>
</reference>
<evidence type="ECO:0008006" key="9">
    <source>
        <dbReference type="Google" id="ProtNLM"/>
    </source>
</evidence>
<dbReference type="EMBL" id="CALNXK010000058">
    <property type="protein sequence ID" value="CAH3136712.1"/>
    <property type="molecule type" value="Genomic_DNA"/>
</dbReference>
<dbReference type="InterPro" id="IPR049167">
    <property type="entry name" value="GH39_C"/>
</dbReference>
<dbReference type="PANTHER" id="PTHR12631">
    <property type="entry name" value="ALPHA-L-IDURONIDASE"/>
    <property type="match status" value="1"/>
</dbReference>
<evidence type="ECO:0000259" key="5">
    <source>
        <dbReference type="Pfam" id="PF01229"/>
    </source>
</evidence>
<evidence type="ECO:0000256" key="4">
    <source>
        <dbReference type="SAM" id="SignalP"/>
    </source>
</evidence>
<dbReference type="Proteomes" id="UP001159405">
    <property type="component" value="Unassembled WGS sequence"/>
</dbReference>
<feature type="signal peptide" evidence="4">
    <location>
        <begin position="1"/>
        <end position="19"/>
    </location>
</feature>
<dbReference type="Gene3D" id="2.60.40.1500">
    <property type="entry name" value="Glycosyl hydrolase domain, family 39"/>
    <property type="match status" value="1"/>
</dbReference>
<dbReference type="SUPFAM" id="SSF51011">
    <property type="entry name" value="Glycosyl hydrolase domain"/>
    <property type="match status" value="1"/>
</dbReference>
<evidence type="ECO:0000256" key="3">
    <source>
        <dbReference type="ARBA" id="ARBA00023295"/>
    </source>
</evidence>
<sequence length="607" mass="68852">MMMLCKELISSMLFSLIAGTKVDVVNVLLDASSVVGPLQHFWENTGFCPPDPHQDFQKFIFTNDEMQNLAYIGSVPKKGIKQVRIHWLLDLISMERTVDQNVVYNFTYLDNAIKLLVDNGLRPGFELMGNPSNFFSDFDDVQQIYAWRGLVAALGKHLIEVFGVKEVSEWNFESWNEPENEKHFDGLHVSTEGFLRYYDACSEGLKMAHPSLRLGGPATGHPSTAPIFWTLLQHCYNGTNFFTGDRGVRLDFVSFHIKGQGHSMTILHDEYVTQEEMAQRFPKYKNVPVYNDEGDPLVGWSKTEDWRADATYAAIVVKILAQHQEMLLKHNFSIRYSLLSNDNGFIGYPPSYFRQRTLLARFQMNHSHPRKVEFVKKPVLSAMGLLALLGDQQIKSLVTTHNSDNDVGVMASVRKPQMYSDITDWELVAILYNSNDTSGRTAISQVIVSVVNLPVKEDLVFVVYKLDNAHSNPYQLWKEMGSPVFPSDDQFNELRRHQEPVRTIGPSSLSSNPFNISLNVPLPGISLMHVCAKTTAPPPKVVGIRLITVSSYEVLVTWTDVPSRCIRSFEVLYSVKSSHGPFNRVNEIDIIFTSFHHVLSQGEFMRC</sequence>
<dbReference type="PANTHER" id="PTHR12631:SF8">
    <property type="entry name" value="ALPHA-L-IDURONIDASE"/>
    <property type="match status" value="1"/>
</dbReference>
<keyword evidence="2" id="KW-0378">Hydrolase</keyword>
<keyword evidence="3" id="KW-0326">Glycosidase</keyword>
<evidence type="ECO:0000313" key="8">
    <source>
        <dbReference type="Proteomes" id="UP001159405"/>
    </source>
</evidence>
<dbReference type="Gene3D" id="2.60.40.10">
    <property type="entry name" value="Immunoglobulins"/>
    <property type="match status" value="1"/>
</dbReference>
<dbReference type="Gene3D" id="3.20.20.80">
    <property type="entry name" value="Glycosidases"/>
    <property type="match status" value="1"/>
</dbReference>
<evidence type="ECO:0000259" key="6">
    <source>
        <dbReference type="Pfam" id="PF21200"/>
    </source>
</evidence>
<feature type="domain" description="Glycosyl hydrolases family 39 N-terminal catalytic" evidence="5">
    <location>
        <begin position="26"/>
        <end position="505"/>
    </location>
</feature>
<dbReference type="InterPro" id="IPR017853">
    <property type="entry name" value="GH"/>
</dbReference>
<evidence type="ECO:0000256" key="2">
    <source>
        <dbReference type="ARBA" id="ARBA00022801"/>
    </source>
</evidence>
<dbReference type="Pfam" id="PF01229">
    <property type="entry name" value="Glyco_hydro_39"/>
    <property type="match status" value="1"/>
</dbReference>
<protein>
    <recommendedName>
        <fullName evidence="9">Alpha-L-iduronidase</fullName>
    </recommendedName>
</protein>
<gene>
    <name evidence="7" type="ORF">PLOB_00038594</name>
</gene>
<dbReference type="InterPro" id="IPR049166">
    <property type="entry name" value="GH39_cat"/>
</dbReference>
<dbReference type="Pfam" id="PF21200">
    <property type="entry name" value="Glyco_hydro_39_C"/>
    <property type="match status" value="1"/>
</dbReference>
<dbReference type="SUPFAM" id="SSF51445">
    <property type="entry name" value="(Trans)glycosidases"/>
    <property type="match status" value="1"/>
</dbReference>
<accession>A0ABN8P8U4</accession>
<feature type="domain" description="Alpha-L-iduronidase C-terminal" evidence="6">
    <location>
        <begin position="543"/>
        <end position="595"/>
    </location>
</feature>
<proteinExistence type="inferred from homology"/>
<keyword evidence="8" id="KW-1185">Reference proteome</keyword>
<evidence type="ECO:0000313" key="7">
    <source>
        <dbReference type="EMBL" id="CAH3136712.1"/>
    </source>
</evidence>
<comment type="caution">
    <text evidence="7">The sequence shown here is derived from an EMBL/GenBank/DDBJ whole genome shotgun (WGS) entry which is preliminary data.</text>
</comment>
<dbReference type="InterPro" id="IPR051923">
    <property type="entry name" value="Glycosyl_Hydrolase_39"/>
</dbReference>
<keyword evidence="4" id="KW-0732">Signal</keyword>
<evidence type="ECO:0000256" key="1">
    <source>
        <dbReference type="ARBA" id="ARBA00008875"/>
    </source>
</evidence>
<dbReference type="PRINTS" id="PR00745">
    <property type="entry name" value="GLHYDRLASE39"/>
</dbReference>
<name>A0ABN8P8U4_9CNID</name>
<feature type="chain" id="PRO_5046183114" description="Alpha-L-iduronidase" evidence="4">
    <location>
        <begin position="20"/>
        <end position="607"/>
    </location>
</feature>
<organism evidence="7 8">
    <name type="scientific">Porites lobata</name>
    <dbReference type="NCBI Taxonomy" id="104759"/>
    <lineage>
        <taxon>Eukaryota</taxon>
        <taxon>Metazoa</taxon>
        <taxon>Cnidaria</taxon>
        <taxon>Anthozoa</taxon>
        <taxon>Hexacorallia</taxon>
        <taxon>Scleractinia</taxon>
        <taxon>Fungiina</taxon>
        <taxon>Poritidae</taxon>
        <taxon>Porites</taxon>
    </lineage>
</organism>
<comment type="similarity">
    <text evidence="1">Belongs to the glycosyl hydrolase 39 family.</text>
</comment>